<sequence length="460" mass="49013">MVDAIVIGGGITGSGVARDLALRGLSVTLLEKSYPGAGATGRCHGLLHSGARYAVKDPRAAAECASENLVVKKIAPHCVEETGGVFLAIDEADVAYGDMLLQACRAAGVPIDEQSPAESLNPDALRCFGTRDAAVDPFLLTLANLYDAYRAGASIIVGTGVKRIGEGFVETSDGSILKADAIVNAAGCECANLLEASGRQAPAVQPDHGTLLVTERRVCDQVVNRMRLPGDGDIIVPGHSTSIIGTTSQKSASTIPLRTEYHKLIREAVALLPQVKGARIIRAFSGIRPLLGSGDGRSLSRDYKIFEDAGLITIAGGKLTTYRLVAEHASDAVMRMLGKTGRCSTMSEPLPDVRREAQGAIECRCESAGHRIIDMPFLKNTDVSRFNRLGFGACQGMRCARFSNAPEDFLQERWKGVKPVIDEGQFQQAYLSWASYKTRMGDRWPGEMNSMPGNGGSSSE</sequence>
<keyword evidence="9" id="KW-1185">Reference proteome</keyword>
<dbReference type="PANTHER" id="PTHR11985">
    <property type="entry name" value="GLYCEROL-3-PHOSPHATE DEHYDROGENASE"/>
    <property type="match status" value="1"/>
</dbReference>
<keyword evidence="3 6" id="KW-0285">Flavoprotein</keyword>
<evidence type="ECO:0000256" key="4">
    <source>
        <dbReference type="ARBA" id="ARBA00022827"/>
    </source>
</evidence>
<reference evidence="8 9" key="1">
    <citation type="journal article" date="2006" name="Science">
        <title>Genome of rice cluster I archaea -- the key methane producers in the rice rhizosphere.</title>
        <authorList>
            <person name="Erkel C."/>
            <person name="Kube M."/>
            <person name="Reinhardt R."/>
            <person name="Liesack W."/>
        </authorList>
    </citation>
    <scope>NUCLEOTIDE SEQUENCE [LARGE SCALE GENOMIC DNA]</scope>
    <source>
        <strain evidence="9">DSM 22066 / NBRC 105507 / MRE50</strain>
    </source>
</reference>
<dbReference type="PATRIC" id="fig|351160.9.peg.9"/>
<comment type="catalytic activity">
    <reaction evidence="6">
        <text>a quinone + sn-glycerol 3-phosphate = dihydroxyacetone phosphate + a quinol</text>
        <dbReference type="Rhea" id="RHEA:18977"/>
        <dbReference type="ChEBI" id="CHEBI:24646"/>
        <dbReference type="ChEBI" id="CHEBI:57597"/>
        <dbReference type="ChEBI" id="CHEBI:57642"/>
        <dbReference type="ChEBI" id="CHEBI:132124"/>
        <dbReference type="EC" id="1.1.5.3"/>
    </reaction>
</comment>
<keyword evidence="4" id="KW-0274">FAD</keyword>
<accession>Q0W033</accession>
<dbReference type="EC" id="1.1.5.3" evidence="6"/>
<dbReference type="EMBL" id="AM114193">
    <property type="protein sequence ID" value="CAJ38260.1"/>
    <property type="molecule type" value="Genomic_DNA"/>
</dbReference>
<organism evidence="8 9">
    <name type="scientific">Methanocella arvoryzae (strain DSM 22066 / NBRC 105507 / MRE50)</name>
    <dbReference type="NCBI Taxonomy" id="351160"/>
    <lineage>
        <taxon>Archaea</taxon>
        <taxon>Methanobacteriati</taxon>
        <taxon>Methanobacteriota</taxon>
        <taxon>Stenosarchaea group</taxon>
        <taxon>Methanomicrobia</taxon>
        <taxon>Methanocellales</taxon>
        <taxon>Methanocellaceae</taxon>
        <taxon>Methanocella</taxon>
    </lineage>
</organism>
<comment type="similarity">
    <text evidence="2 6">Belongs to the FAD-dependent glycerol-3-phosphate dehydrogenase family.</text>
</comment>
<keyword evidence="5 6" id="KW-0560">Oxidoreductase</keyword>
<dbReference type="Pfam" id="PF01266">
    <property type="entry name" value="DAO"/>
    <property type="match status" value="1"/>
</dbReference>
<comment type="cofactor">
    <cofactor evidence="1 6">
        <name>FAD</name>
        <dbReference type="ChEBI" id="CHEBI:57692"/>
    </cofactor>
</comment>
<dbReference type="InterPro" id="IPR036188">
    <property type="entry name" value="FAD/NAD-bd_sf"/>
</dbReference>
<evidence type="ECO:0000256" key="5">
    <source>
        <dbReference type="ARBA" id="ARBA00023002"/>
    </source>
</evidence>
<gene>
    <name evidence="8" type="ORF">LRC43</name>
</gene>
<dbReference type="Proteomes" id="UP000000663">
    <property type="component" value="Chromosome"/>
</dbReference>
<evidence type="ECO:0000313" key="9">
    <source>
        <dbReference type="Proteomes" id="UP000000663"/>
    </source>
</evidence>
<dbReference type="SUPFAM" id="SSF51905">
    <property type="entry name" value="FAD/NAD(P)-binding domain"/>
    <property type="match status" value="1"/>
</dbReference>
<evidence type="ECO:0000256" key="6">
    <source>
        <dbReference type="RuleBase" id="RU361217"/>
    </source>
</evidence>
<protein>
    <recommendedName>
        <fullName evidence="6">Glycerol-3-phosphate dehydrogenase</fullName>
        <ecNumber evidence="6">1.1.5.3</ecNumber>
    </recommendedName>
</protein>
<dbReference type="KEGG" id="rci:LRC43"/>
<evidence type="ECO:0000313" key="8">
    <source>
        <dbReference type="EMBL" id="CAJ38260.1"/>
    </source>
</evidence>
<dbReference type="PROSITE" id="PS00978">
    <property type="entry name" value="FAD_G3PDH_2"/>
    <property type="match status" value="1"/>
</dbReference>
<dbReference type="PRINTS" id="PR01001">
    <property type="entry name" value="FADG3PDH"/>
</dbReference>
<evidence type="ECO:0000256" key="3">
    <source>
        <dbReference type="ARBA" id="ARBA00022630"/>
    </source>
</evidence>
<dbReference type="RefSeq" id="WP_012034334.1">
    <property type="nucleotide sequence ID" value="NC_009464.1"/>
</dbReference>
<dbReference type="GO" id="GO:0004368">
    <property type="term" value="F:glycerol-3-phosphate dehydrogenase (quinone) activity"/>
    <property type="evidence" value="ECO:0007669"/>
    <property type="project" value="UniProtKB-EC"/>
</dbReference>
<feature type="domain" description="FAD dependent oxidoreductase" evidence="7">
    <location>
        <begin position="3"/>
        <end position="321"/>
    </location>
</feature>
<dbReference type="InterPro" id="IPR006076">
    <property type="entry name" value="FAD-dep_OxRdtase"/>
</dbReference>
<dbReference type="GO" id="GO:0006072">
    <property type="term" value="P:glycerol-3-phosphate metabolic process"/>
    <property type="evidence" value="ECO:0007669"/>
    <property type="project" value="UniProtKB-UniRule"/>
</dbReference>
<dbReference type="GeneID" id="5144962"/>
<evidence type="ECO:0000256" key="2">
    <source>
        <dbReference type="ARBA" id="ARBA00007330"/>
    </source>
</evidence>
<dbReference type="eggNOG" id="arCOG00753">
    <property type="taxonomic scope" value="Archaea"/>
</dbReference>
<dbReference type="InterPro" id="IPR000447">
    <property type="entry name" value="G3P_DH_FAD-dep"/>
</dbReference>
<dbReference type="Gene3D" id="3.30.9.10">
    <property type="entry name" value="D-Amino Acid Oxidase, subunit A, domain 2"/>
    <property type="match status" value="1"/>
</dbReference>
<evidence type="ECO:0000259" key="7">
    <source>
        <dbReference type="Pfam" id="PF01266"/>
    </source>
</evidence>
<dbReference type="Gene3D" id="3.50.50.60">
    <property type="entry name" value="FAD/NAD(P)-binding domain"/>
    <property type="match status" value="2"/>
</dbReference>
<dbReference type="AlphaFoldDB" id="Q0W033"/>
<dbReference type="OrthoDB" id="36306at2157"/>
<name>Q0W033_METAR</name>
<dbReference type="GO" id="GO:0009331">
    <property type="term" value="C:glycerol-3-phosphate dehydrogenase (FAD) complex"/>
    <property type="evidence" value="ECO:0007669"/>
    <property type="project" value="UniProtKB-UniRule"/>
</dbReference>
<evidence type="ECO:0000256" key="1">
    <source>
        <dbReference type="ARBA" id="ARBA00001974"/>
    </source>
</evidence>
<proteinExistence type="inferred from homology"/>
<dbReference type="STRING" id="351160.LRC43"/>
<dbReference type="PANTHER" id="PTHR11985:SF15">
    <property type="entry name" value="GLYCEROL-3-PHOSPHATE DEHYDROGENASE, MITOCHONDRIAL"/>
    <property type="match status" value="1"/>
</dbReference>
<dbReference type="PROSITE" id="PS00977">
    <property type="entry name" value="FAD_G3PDH_1"/>
    <property type="match status" value="1"/>
</dbReference>